<dbReference type="AlphaFoldDB" id="A0A164KFT8"/>
<evidence type="ECO:0000256" key="1">
    <source>
        <dbReference type="SAM" id="Phobius"/>
    </source>
</evidence>
<organism evidence="2 3">
    <name type="scientific">Bacillus cereus</name>
    <dbReference type="NCBI Taxonomy" id="1396"/>
    <lineage>
        <taxon>Bacteria</taxon>
        <taxon>Bacillati</taxon>
        <taxon>Bacillota</taxon>
        <taxon>Bacilli</taxon>
        <taxon>Bacillales</taxon>
        <taxon>Bacillaceae</taxon>
        <taxon>Bacillus</taxon>
        <taxon>Bacillus cereus group</taxon>
    </lineage>
</organism>
<protein>
    <submittedName>
        <fullName evidence="2">Uncharacterized protein</fullName>
    </submittedName>
</protein>
<gene>
    <name evidence="2" type="ORF">B4088_6391</name>
</gene>
<evidence type="ECO:0000313" key="3">
    <source>
        <dbReference type="Proteomes" id="UP000076482"/>
    </source>
</evidence>
<keyword evidence="1" id="KW-0812">Transmembrane</keyword>
<comment type="caution">
    <text evidence="2">The sequence shown here is derived from an EMBL/GenBank/DDBJ whole genome shotgun (WGS) entry which is preliminary data.</text>
</comment>
<dbReference type="Proteomes" id="UP000076482">
    <property type="component" value="Unassembled WGS sequence"/>
</dbReference>
<evidence type="ECO:0000313" key="2">
    <source>
        <dbReference type="EMBL" id="KZD50194.1"/>
    </source>
</evidence>
<accession>A0A164KFT8</accession>
<dbReference type="EMBL" id="LJKE01000132">
    <property type="protein sequence ID" value="KZD50194.1"/>
    <property type="molecule type" value="Genomic_DNA"/>
</dbReference>
<proteinExistence type="predicted"/>
<reference evidence="2 3" key="1">
    <citation type="submission" date="2015-09" db="EMBL/GenBank/DDBJ databases">
        <title>Bacillus cereus food isolates.</title>
        <authorList>
            <person name="Boekhorst J."/>
        </authorList>
    </citation>
    <scope>NUCLEOTIDE SEQUENCE [LARGE SCALE GENOMIC DNA]</scope>
    <source>
        <strain evidence="2 3">B4088</strain>
    </source>
</reference>
<sequence>MLFSSLVSSFVSSYPVTTILSPKISISRSSAPLNICKASLFLMSITGFSPDLIFLFETLFPFSLVGTIISLLFFGSTTYLNDDPGLNSLILSTMSCMYRPRSLFFAGLFFSNIPLKMFVLTLVSFNISIKMFFTALCFCNISMCNPL</sequence>
<keyword evidence="1" id="KW-1133">Transmembrane helix</keyword>
<keyword evidence="1" id="KW-0472">Membrane</keyword>
<feature type="transmembrane region" description="Helical" evidence="1">
    <location>
        <begin position="102"/>
        <end position="125"/>
    </location>
</feature>
<feature type="transmembrane region" description="Helical" evidence="1">
    <location>
        <begin position="62"/>
        <end position="81"/>
    </location>
</feature>
<name>A0A164KFT8_BACCE</name>